<accession>A0ACC6UCQ0</accession>
<proteinExistence type="predicted"/>
<protein>
    <submittedName>
        <fullName evidence="1">Uncharacterized protein</fullName>
    </submittedName>
</protein>
<sequence length="356" mass="41026">MRGFICLAPSEWDSTNLERRYAKLLQTGEHFEGKKDNYDKFIAFVRQFQFWDKTGLPKGEKVWFFHPLAFIRHFRKCGWLFTEEFKQIYADVRYSKHQRPPPQQLRSTYLLPLNLAIRKFGLSSPTRMAHFLGQGAVESAWLSSMQETSMAGRLDDAGFHGSVKNPASMLPETELGHWYGELPVEADAWYRSKKFNSHGGLISGSYDWKNGNCDPIDAQKFRGRGFKQLTGRSNYADYWIFRGWILSSSFSPNWWTDPAYRNHNRQAMIKIPAEIRSPQDVALPENCIDSGGFYLRFQRPEVARCIDHDQPMPANSITELTKEKEISAAVTYAINGGHMDETSRLAFTRLAKTVLL</sequence>
<keyword evidence="2" id="KW-1185">Reference proteome</keyword>
<evidence type="ECO:0000313" key="2">
    <source>
        <dbReference type="Proteomes" id="UP001558850"/>
    </source>
</evidence>
<gene>
    <name evidence="1" type="ORF">AB4Y32_37975</name>
</gene>
<reference evidence="1" key="1">
    <citation type="submission" date="2024-07" db="EMBL/GenBank/DDBJ databases">
        <title>A survey of Mimosa microsymbionts across Brazilian biomes reveals a high diversity of Paraburkholderia nodulating endemic species, but also that Cupriavidus is common as a symbiont of widespread species.</title>
        <authorList>
            <person name="Rouws L."/>
            <person name="Barauna A."/>
            <person name="Beukes C."/>
            <person name="Rouws J.R.C."/>
            <person name="De Faria S.M."/>
            <person name="Gross E."/>
            <person name="Bueno Dos Reis Junior F."/>
            <person name="Simon M.F."/>
            <person name="Maluk M."/>
            <person name="Odee D.W."/>
            <person name="Kenicer G."/>
            <person name="Young J.P.W."/>
            <person name="Reis V.M."/>
            <person name="Zilli J."/>
            <person name="James E.K."/>
        </authorList>
    </citation>
    <scope>NUCLEOTIDE SEQUENCE</scope>
    <source>
        <strain evidence="1">EG181B</strain>
    </source>
</reference>
<dbReference type="EMBL" id="JBFRCH010000052">
    <property type="protein sequence ID" value="MEX3937455.1"/>
    <property type="molecule type" value="Genomic_DNA"/>
</dbReference>
<comment type="caution">
    <text evidence="1">The sequence shown here is derived from an EMBL/GenBank/DDBJ whole genome shotgun (WGS) entry which is preliminary data.</text>
</comment>
<organism evidence="1 2">
    <name type="scientific">Paraburkholderia phymatum</name>
    <dbReference type="NCBI Taxonomy" id="148447"/>
    <lineage>
        <taxon>Bacteria</taxon>
        <taxon>Pseudomonadati</taxon>
        <taxon>Pseudomonadota</taxon>
        <taxon>Betaproteobacteria</taxon>
        <taxon>Burkholderiales</taxon>
        <taxon>Burkholderiaceae</taxon>
        <taxon>Paraburkholderia</taxon>
    </lineage>
</organism>
<evidence type="ECO:0000313" key="1">
    <source>
        <dbReference type="EMBL" id="MEX3937455.1"/>
    </source>
</evidence>
<dbReference type="Proteomes" id="UP001558850">
    <property type="component" value="Unassembled WGS sequence"/>
</dbReference>
<name>A0ACC6UCQ0_9BURK</name>